<dbReference type="SMART" id="SM00062">
    <property type="entry name" value="PBPb"/>
    <property type="match status" value="1"/>
</dbReference>
<gene>
    <name evidence="4" type="ORF">DSM101010T_02070</name>
</gene>
<dbReference type="PANTHER" id="PTHR35936">
    <property type="entry name" value="MEMBRANE-BOUND LYTIC MUREIN TRANSGLYCOSYLASE F"/>
    <property type="match status" value="1"/>
</dbReference>
<feature type="chain" id="PRO_5029676748" evidence="2">
    <location>
        <begin position="23"/>
        <end position="257"/>
    </location>
</feature>
<proteinExistence type="predicted"/>
<accession>A0A7J0BF81</accession>
<evidence type="ECO:0000259" key="3">
    <source>
        <dbReference type="SMART" id="SM00062"/>
    </source>
</evidence>
<dbReference type="Gene3D" id="3.40.190.10">
    <property type="entry name" value="Periplasmic binding protein-like II"/>
    <property type="match status" value="2"/>
</dbReference>
<dbReference type="EMBL" id="BLVO01000004">
    <property type="protein sequence ID" value="GFM31842.1"/>
    <property type="molecule type" value="Genomic_DNA"/>
</dbReference>
<feature type="signal peptide" evidence="2">
    <location>
        <begin position="1"/>
        <end position="22"/>
    </location>
</feature>
<name>A0A7J0BF81_9BACT</name>
<dbReference type="SUPFAM" id="SSF53850">
    <property type="entry name" value="Periplasmic binding protein-like II"/>
    <property type="match status" value="1"/>
</dbReference>
<dbReference type="Proteomes" id="UP000503840">
    <property type="component" value="Unassembled WGS sequence"/>
</dbReference>
<evidence type="ECO:0000256" key="2">
    <source>
        <dbReference type="SAM" id="SignalP"/>
    </source>
</evidence>
<dbReference type="AlphaFoldDB" id="A0A7J0BF81"/>
<organism evidence="4 5">
    <name type="scientific">Desulfovibrio subterraneus</name>
    <dbReference type="NCBI Taxonomy" id="2718620"/>
    <lineage>
        <taxon>Bacteria</taxon>
        <taxon>Pseudomonadati</taxon>
        <taxon>Thermodesulfobacteriota</taxon>
        <taxon>Desulfovibrionia</taxon>
        <taxon>Desulfovibrionales</taxon>
        <taxon>Desulfovibrionaceae</taxon>
        <taxon>Desulfovibrio</taxon>
    </lineage>
</organism>
<sequence>MRRLTGFLTLVLVMCFCLPVQAEKIVLVAPEFPPQIVRTPSVPLGATGAAVDIVAEAMRRADIDFELKTVPWSRAMYLVKNGGADAIVNIYWTQERSEIFDFCTNEMFYDHVYFFTTDASLKWKGDMRSLAGKTVGVVLSYSYGPVVDEALRSGLFPRQIEMYTLAELMESVAAGKVQVAPLERDVAIYLAEQAGFADKLYALGPVGDKIPSYIAFSRLSNLTDVRKKLDKILLQMHHDGTIDSITEKYYRKVNAGS</sequence>
<comment type="caution">
    <text evidence="4">The sequence shown here is derived from an EMBL/GenBank/DDBJ whole genome shotgun (WGS) entry which is preliminary data.</text>
</comment>
<dbReference type="Pfam" id="PF00497">
    <property type="entry name" value="SBP_bac_3"/>
    <property type="match status" value="1"/>
</dbReference>
<evidence type="ECO:0000313" key="4">
    <source>
        <dbReference type="EMBL" id="GFM31842.1"/>
    </source>
</evidence>
<dbReference type="InterPro" id="IPR001638">
    <property type="entry name" value="Solute-binding_3/MltF_N"/>
</dbReference>
<evidence type="ECO:0000313" key="5">
    <source>
        <dbReference type="Proteomes" id="UP000503840"/>
    </source>
</evidence>
<keyword evidence="1 2" id="KW-0732">Signal</keyword>
<reference evidence="4 5" key="1">
    <citation type="submission" date="2020-05" db="EMBL/GenBank/DDBJ databases">
        <title>Draft genome sequence of Desulfovibrio sp. strain HN2T.</title>
        <authorList>
            <person name="Ueno A."/>
            <person name="Tamazawa S."/>
            <person name="Tamamura S."/>
            <person name="Murakami T."/>
            <person name="Kiyama T."/>
            <person name="Inomata H."/>
            <person name="Amano Y."/>
            <person name="Miyakawa K."/>
            <person name="Tamaki H."/>
            <person name="Naganuma T."/>
            <person name="Kaneko K."/>
        </authorList>
    </citation>
    <scope>NUCLEOTIDE SEQUENCE [LARGE SCALE GENOMIC DNA]</scope>
    <source>
        <strain evidence="4 5">HN2</strain>
    </source>
</reference>
<feature type="domain" description="Solute-binding protein family 3/N-terminal" evidence="3">
    <location>
        <begin position="41"/>
        <end position="253"/>
    </location>
</feature>
<protein>
    <submittedName>
        <fullName evidence="4">Amino acid ABC transporter substrate-binding protein</fullName>
    </submittedName>
</protein>
<dbReference type="PANTHER" id="PTHR35936:SF25">
    <property type="entry name" value="ABC TRANSPORTER SUBSTRATE-BINDING PROTEIN"/>
    <property type="match status" value="1"/>
</dbReference>
<evidence type="ECO:0000256" key="1">
    <source>
        <dbReference type="ARBA" id="ARBA00022729"/>
    </source>
</evidence>
<keyword evidence="5" id="KW-1185">Reference proteome</keyword>